<dbReference type="Proteomes" id="UP000282985">
    <property type="component" value="Unassembled WGS sequence"/>
</dbReference>
<comment type="subunit">
    <text evidence="4">Homodimer.</text>
</comment>
<keyword evidence="2 4" id="KW-0819">tRNA processing</keyword>
<dbReference type="GO" id="GO:0160147">
    <property type="term" value="F:tRNA pseudouridine(38-40) synthase activity"/>
    <property type="evidence" value="ECO:0007669"/>
    <property type="project" value="UniProtKB-EC"/>
</dbReference>
<keyword evidence="3 4" id="KW-0413">Isomerase</keyword>
<feature type="active site" description="Nucleophile" evidence="4 5">
    <location>
        <position position="55"/>
    </location>
</feature>
<comment type="caution">
    <text evidence="4">Lacks conserved residue(s) required for the propagation of feature annotation.</text>
</comment>
<sequence>MRIILRYFFHIGYKGTNYQGWQRQLNAHSVQECIEKILSQFLKEDVHCIGCGRTDSGVHASQYYFHINTKKIIESKLFFPINRMLPRDIAVYEILEMQENNHAQYHATARTYNYFIHTKKNPFLNEISALYSVFLDGTKMQEAANLLIGKKDFRAYCKTPDRHNHTFCEVSKAQFYSNSKKDMFRFEITANRFLKGMIRILMQQFIEIGSRNLSLATFQHQLEEKSSPKTMKLAYPQGLYLSNIIYPFLKLKPNSDYCPLLQLEEWKAFHQDNDIHSAF</sequence>
<evidence type="ECO:0000259" key="8">
    <source>
        <dbReference type="Pfam" id="PF01416"/>
    </source>
</evidence>
<dbReference type="GO" id="GO:0031119">
    <property type="term" value="P:tRNA pseudouridine synthesis"/>
    <property type="evidence" value="ECO:0007669"/>
    <property type="project" value="UniProtKB-UniRule"/>
</dbReference>
<reference evidence="9 10" key="1">
    <citation type="submission" date="2018-11" db="EMBL/GenBank/DDBJ databases">
        <title>Parancylomarina longa gen. nov., sp. nov., isolated from sediments of southern Okinawa.</title>
        <authorList>
            <person name="Fu T."/>
        </authorList>
    </citation>
    <scope>NUCLEOTIDE SEQUENCE [LARGE SCALE GENOMIC DNA]</scope>
    <source>
        <strain evidence="9 10">T3-2 S1-C</strain>
    </source>
</reference>
<dbReference type="Gene3D" id="3.30.70.660">
    <property type="entry name" value="Pseudouridine synthase I, catalytic domain, C-terminal subdomain"/>
    <property type="match status" value="1"/>
</dbReference>
<dbReference type="SUPFAM" id="SSF55120">
    <property type="entry name" value="Pseudouridine synthase"/>
    <property type="match status" value="1"/>
</dbReference>
<evidence type="ECO:0000256" key="2">
    <source>
        <dbReference type="ARBA" id="ARBA00022694"/>
    </source>
</evidence>
<feature type="domain" description="Pseudouridine synthase I TruA alpha/beta" evidence="8">
    <location>
        <begin position="143"/>
        <end position="247"/>
    </location>
</feature>
<dbReference type="PIRSF" id="PIRSF001430">
    <property type="entry name" value="tRNA_psdUrid_synth"/>
    <property type="match status" value="1"/>
</dbReference>
<proteinExistence type="inferred from homology"/>
<dbReference type="OrthoDB" id="9811823at2"/>
<accession>A0A434AXM0</accession>
<dbReference type="InterPro" id="IPR020103">
    <property type="entry name" value="PsdUridine_synth_cat_dom_sf"/>
</dbReference>
<protein>
    <recommendedName>
        <fullName evidence="4">tRNA pseudouridine synthase A</fullName>
        <ecNumber evidence="4">5.4.99.12</ecNumber>
    </recommendedName>
    <alternativeName>
        <fullName evidence="4">tRNA pseudouridine(38-40) synthase</fullName>
    </alternativeName>
    <alternativeName>
        <fullName evidence="4">tRNA pseudouridylate synthase I</fullName>
    </alternativeName>
    <alternativeName>
        <fullName evidence="4">tRNA-uridine isomerase I</fullName>
    </alternativeName>
</protein>
<feature type="binding site" evidence="4 6">
    <location>
        <position position="112"/>
    </location>
    <ligand>
        <name>substrate</name>
    </ligand>
</feature>
<name>A0A434AXM0_9BACT</name>
<gene>
    <name evidence="4 9" type="primary">truA</name>
    <name evidence="9" type="ORF">DLK05_04955</name>
</gene>
<dbReference type="InterPro" id="IPR020094">
    <property type="entry name" value="TruA/RsuA/RluB/E/F_N"/>
</dbReference>
<comment type="function">
    <text evidence="4">Formation of pseudouridine at positions 38, 39 and 40 in the anticodon stem and loop of transfer RNAs.</text>
</comment>
<dbReference type="CDD" id="cd02570">
    <property type="entry name" value="PseudoU_synth_EcTruA"/>
    <property type="match status" value="1"/>
</dbReference>
<comment type="catalytic activity">
    <reaction evidence="4 7">
        <text>uridine(38/39/40) in tRNA = pseudouridine(38/39/40) in tRNA</text>
        <dbReference type="Rhea" id="RHEA:22376"/>
        <dbReference type="Rhea" id="RHEA-COMP:10085"/>
        <dbReference type="Rhea" id="RHEA-COMP:10087"/>
        <dbReference type="ChEBI" id="CHEBI:65314"/>
        <dbReference type="ChEBI" id="CHEBI:65315"/>
        <dbReference type="EC" id="5.4.99.12"/>
    </reaction>
</comment>
<dbReference type="EMBL" id="RJJX01000004">
    <property type="protein sequence ID" value="RUT79168.1"/>
    <property type="molecule type" value="Genomic_DNA"/>
</dbReference>
<evidence type="ECO:0000256" key="1">
    <source>
        <dbReference type="ARBA" id="ARBA00009375"/>
    </source>
</evidence>
<comment type="similarity">
    <text evidence="1 4 7">Belongs to the tRNA pseudouridine synthase TruA family.</text>
</comment>
<dbReference type="EC" id="5.4.99.12" evidence="4"/>
<dbReference type="AlphaFoldDB" id="A0A434AXM0"/>
<dbReference type="InterPro" id="IPR020097">
    <property type="entry name" value="PsdUridine_synth_TruA_a/b_dom"/>
</dbReference>
<dbReference type="Pfam" id="PF01416">
    <property type="entry name" value="PseudoU_synth_1"/>
    <property type="match status" value="1"/>
</dbReference>
<evidence type="ECO:0000256" key="6">
    <source>
        <dbReference type="PIRSR" id="PIRSR001430-2"/>
    </source>
</evidence>
<dbReference type="Gene3D" id="3.30.70.580">
    <property type="entry name" value="Pseudouridine synthase I, catalytic domain, N-terminal subdomain"/>
    <property type="match status" value="1"/>
</dbReference>
<dbReference type="InterPro" id="IPR001406">
    <property type="entry name" value="PsdUridine_synth_TruA"/>
</dbReference>
<evidence type="ECO:0000256" key="5">
    <source>
        <dbReference type="PIRSR" id="PIRSR001430-1"/>
    </source>
</evidence>
<evidence type="ECO:0000256" key="4">
    <source>
        <dbReference type="HAMAP-Rule" id="MF_00171"/>
    </source>
</evidence>
<dbReference type="GO" id="GO:0003723">
    <property type="term" value="F:RNA binding"/>
    <property type="evidence" value="ECO:0007669"/>
    <property type="project" value="InterPro"/>
</dbReference>
<dbReference type="FunFam" id="3.30.70.580:FF:000001">
    <property type="entry name" value="tRNA pseudouridine synthase A"/>
    <property type="match status" value="1"/>
</dbReference>
<dbReference type="PANTHER" id="PTHR11142:SF0">
    <property type="entry name" value="TRNA PSEUDOURIDINE SYNTHASE-LIKE 1"/>
    <property type="match status" value="1"/>
</dbReference>
<dbReference type="HAMAP" id="MF_00171">
    <property type="entry name" value="TruA"/>
    <property type="match status" value="1"/>
</dbReference>
<dbReference type="PANTHER" id="PTHR11142">
    <property type="entry name" value="PSEUDOURIDYLATE SYNTHASE"/>
    <property type="match status" value="1"/>
</dbReference>
<evidence type="ECO:0000313" key="9">
    <source>
        <dbReference type="EMBL" id="RUT79168.1"/>
    </source>
</evidence>
<keyword evidence="10" id="KW-1185">Reference proteome</keyword>
<evidence type="ECO:0000256" key="3">
    <source>
        <dbReference type="ARBA" id="ARBA00023235"/>
    </source>
</evidence>
<dbReference type="NCBIfam" id="TIGR00071">
    <property type="entry name" value="hisT_truA"/>
    <property type="match status" value="1"/>
</dbReference>
<comment type="caution">
    <text evidence="9">The sequence shown here is derived from an EMBL/GenBank/DDBJ whole genome shotgun (WGS) entry which is preliminary data.</text>
</comment>
<dbReference type="InterPro" id="IPR020095">
    <property type="entry name" value="PsdUridine_synth_TruA_C"/>
</dbReference>
<evidence type="ECO:0000313" key="10">
    <source>
        <dbReference type="Proteomes" id="UP000282985"/>
    </source>
</evidence>
<organism evidence="9 10">
    <name type="scientific">Ancylomarina longa</name>
    <dbReference type="NCBI Taxonomy" id="2487017"/>
    <lineage>
        <taxon>Bacteria</taxon>
        <taxon>Pseudomonadati</taxon>
        <taxon>Bacteroidota</taxon>
        <taxon>Bacteroidia</taxon>
        <taxon>Marinilabiliales</taxon>
        <taxon>Marinifilaceae</taxon>
        <taxon>Ancylomarina</taxon>
    </lineage>
</organism>
<evidence type="ECO:0000256" key="7">
    <source>
        <dbReference type="RuleBase" id="RU003792"/>
    </source>
</evidence>